<keyword evidence="4" id="KW-0677">Repeat</keyword>
<dbReference type="OrthoDB" id="9809303at2"/>
<dbReference type="InterPro" id="IPR031312">
    <property type="entry name" value="Na/sul_symport_CS"/>
</dbReference>
<keyword evidence="5 7" id="KW-1133">Transmembrane helix</keyword>
<dbReference type="GO" id="GO:0005886">
    <property type="term" value="C:plasma membrane"/>
    <property type="evidence" value="ECO:0007669"/>
    <property type="project" value="TreeGrafter"/>
</dbReference>
<dbReference type="InterPro" id="IPR004680">
    <property type="entry name" value="Cit_transptr-like_dom"/>
</dbReference>
<feature type="transmembrane region" description="Helical" evidence="7">
    <location>
        <begin position="528"/>
        <end position="546"/>
    </location>
</feature>
<evidence type="ECO:0000256" key="6">
    <source>
        <dbReference type="ARBA" id="ARBA00023136"/>
    </source>
</evidence>
<evidence type="ECO:0000259" key="8">
    <source>
        <dbReference type="PROSITE" id="PS51202"/>
    </source>
</evidence>
<feature type="domain" description="RCK C-terminal" evidence="8">
    <location>
        <begin position="291"/>
        <end position="380"/>
    </location>
</feature>
<dbReference type="RefSeq" id="WP_101496578.1">
    <property type="nucleotide sequence ID" value="NZ_LNJZ01000006.1"/>
</dbReference>
<reference evidence="9 10" key="1">
    <citation type="submission" date="2019-03" db="EMBL/GenBank/DDBJ databases">
        <title>Genomic Encyclopedia of Type Strains, Phase IV (KMG-IV): sequencing the most valuable type-strain genomes for metagenomic binning, comparative biology and taxonomic classification.</title>
        <authorList>
            <person name="Goeker M."/>
        </authorList>
    </citation>
    <scope>NUCLEOTIDE SEQUENCE [LARGE SCALE GENOMIC DNA]</scope>
    <source>
        <strain evidence="9 10">DSM 28679</strain>
    </source>
</reference>
<dbReference type="Proteomes" id="UP000294575">
    <property type="component" value="Unassembled WGS sequence"/>
</dbReference>
<evidence type="ECO:0000313" key="9">
    <source>
        <dbReference type="EMBL" id="TDQ39621.1"/>
    </source>
</evidence>
<dbReference type="InterPro" id="IPR036721">
    <property type="entry name" value="RCK_C_sf"/>
</dbReference>
<keyword evidence="10" id="KW-1185">Reference proteome</keyword>
<dbReference type="GO" id="GO:0008324">
    <property type="term" value="F:monoatomic cation transmembrane transporter activity"/>
    <property type="evidence" value="ECO:0007669"/>
    <property type="project" value="InterPro"/>
</dbReference>
<evidence type="ECO:0000256" key="4">
    <source>
        <dbReference type="ARBA" id="ARBA00022737"/>
    </source>
</evidence>
<feature type="transmembrane region" description="Helical" evidence="7">
    <location>
        <begin position="447"/>
        <end position="471"/>
    </location>
</feature>
<feature type="transmembrane region" description="Helical" evidence="7">
    <location>
        <begin position="90"/>
        <end position="107"/>
    </location>
</feature>
<feature type="transmembrane region" description="Helical" evidence="7">
    <location>
        <begin position="138"/>
        <end position="159"/>
    </location>
</feature>
<evidence type="ECO:0000256" key="1">
    <source>
        <dbReference type="ARBA" id="ARBA00004141"/>
    </source>
</evidence>
<feature type="transmembrane region" description="Helical" evidence="7">
    <location>
        <begin position="483"/>
        <end position="508"/>
    </location>
</feature>
<dbReference type="Gene3D" id="3.30.70.1450">
    <property type="entry name" value="Regulator of K+ conductance, C-terminal domain"/>
    <property type="match status" value="2"/>
</dbReference>
<feature type="transmembrane region" description="Helical" evidence="7">
    <location>
        <begin position="179"/>
        <end position="199"/>
    </location>
</feature>
<dbReference type="PANTHER" id="PTHR43652">
    <property type="entry name" value="BASIC AMINO ACID ANTIPORTER YFCC-RELATED"/>
    <property type="match status" value="1"/>
</dbReference>
<comment type="caution">
    <text evidence="9">The sequence shown here is derived from an EMBL/GenBank/DDBJ whole genome shotgun (WGS) entry which is preliminary data.</text>
</comment>
<keyword evidence="2" id="KW-0813">Transport</keyword>
<organism evidence="9 10">
    <name type="scientific">Thiopseudomonas denitrificans</name>
    <dbReference type="NCBI Taxonomy" id="1501432"/>
    <lineage>
        <taxon>Bacteria</taxon>
        <taxon>Pseudomonadati</taxon>
        <taxon>Pseudomonadota</taxon>
        <taxon>Gammaproteobacteria</taxon>
        <taxon>Pseudomonadales</taxon>
        <taxon>Pseudomonadaceae</taxon>
        <taxon>Thiopseudomonas</taxon>
    </lineage>
</organism>
<sequence length="588" mass="62971">MTLEIALVLTIAAGAMVLFVTEALRADAIAVLVLVSLTLLGLVSPGEALSGFGNQATIAVASMFILAAGLQNSGALSGLSTLLGKARSPLQFLLMLFGLLALIAPFVNNTAVVAVFIPIVIAASLKIGLAPSKALIPLSYVSQMVGVCTLIGTSTNLIVNSVARDLGHPGFSMFQFLPLGAICFVAGSLYLLTLGRWLLPEVRSSDLDNLYDFGHYITELKVAEDSSLLGSSVEQAHLGKEYAVYVLELLRDGEKYWSPRSEQLQVGDVLLIRGTWPDLERLQQEHKLEFNSQIDFQIKGKKAGKTVVAEVMIAPQSRMAGRLLAALNRGWRYNASVLGVQRRGQVIREKLNSLRLQVGDILLMALPEEDMSSLRRDKSVLVLSQRQSSEQPGWRAPFALLVMVLVVGVAAVGWLPIAITAMTGAAAMALAGCVQVDDVYDSTDWSIVIMMAGLLPLGIAMSSSGAAEFIVQHTVGLVSDMGPHVVLAVVYLMALLFGELMSNSAAAVLLTPVGFSTAQMLGVDATPFLIAVTFSASTSFLTPVGYQTNMMVYNAGGYRFTDFIKVGLPLNAIFWVLGVLFIPVFWPF</sequence>
<comment type="subcellular location">
    <subcellularLocation>
        <location evidence="1">Membrane</location>
        <topology evidence="1">Multi-pass membrane protein</topology>
    </subcellularLocation>
</comment>
<dbReference type="PROSITE" id="PS51202">
    <property type="entry name" value="RCK_C"/>
    <property type="match status" value="2"/>
</dbReference>
<proteinExistence type="predicted"/>
<dbReference type="Pfam" id="PF02080">
    <property type="entry name" value="TrkA_C"/>
    <property type="match status" value="2"/>
</dbReference>
<feature type="transmembrane region" description="Helical" evidence="7">
    <location>
        <begin position="398"/>
        <end position="427"/>
    </location>
</feature>
<dbReference type="Pfam" id="PF03600">
    <property type="entry name" value="CitMHS"/>
    <property type="match status" value="1"/>
</dbReference>
<dbReference type="SUPFAM" id="SSF116726">
    <property type="entry name" value="TrkA C-terminal domain-like"/>
    <property type="match status" value="2"/>
</dbReference>
<dbReference type="AlphaFoldDB" id="A0A4R6U0Z3"/>
<feature type="transmembrane region" description="Helical" evidence="7">
    <location>
        <begin position="566"/>
        <end position="586"/>
    </location>
</feature>
<evidence type="ECO:0000256" key="2">
    <source>
        <dbReference type="ARBA" id="ARBA00022448"/>
    </source>
</evidence>
<evidence type="ECO:0000256" key="7">
    <source>
        <dbReference type="SAM" id="Phobius"/>
    </source>
</evidence>
<name>A0A4R6U0Z3_9GAMM</name>
<keyword evidence="3 7" id="KW-0812">Transmembrane</keyword>
<dbReference type="InterPro" id="IPR051679">
    <property type="entry name" value="DASS-Related_Transporters"/>
</dbReference>
<protein>
    <submittedName>
        <fullName evidence="9">Di/tricarboxylate transporter</fullName>
    </submittedName>
</protein>
<evidence type="ECO:0000256" key="3">
    <source>
        <dbReference type="ARBA" id="ARBA00022692"/>
    </source>
</evidence>
<evidence type="ECO:0000256" key="5">
    <source>
        <dbReference type="ARBA" id="ARBA00022989"/>
    </source>
</evidence>
<dbReference type="InterPro" id="IPR006037">
    <property type="entry name" value="RCK_C"/>
</dbReference>
<feature type="domain" description="RCK C-terminal" evidence="8">
    <location>
        <begin position="205"/>
        <end position="288"/>
    </location>
</feature>
<dbReference type="GO" id="GO:0006813">
    <property type="term" value="P:potassium ion transport"/>
    <property type="evidence" value="ECO:0007669"/>
    <property type="project" value="InterPro"/>
</dbReference>
<keyword evidence="6 7" id="KW-0472">Membrane</keyword>
<gene>
    <name evidence="9" type="ORF">DFQ45_102323</name>
</gene>
<evidence type="ECO:0000313" key="10">
    <source>
        <dbReference type="Proteomes" id="UP000294575"/>
    </source>
</evidence>
<accession>A0A4R6U0Z3</accession>
<dbReference type="PANTHER" id="PTHR43652:SF2">
    <property type="entry name" value="BASIC AMINO ACID ANTIPORTER YFCC-RELATED"/>
    <property type="match status" value="1"/>
</dbReference>
<dbReference type="EMBL" id="SNYK01000002">
    <property type="protein sequence ID" value="TDQ39621.1"/>
    <property type="molecule type" value="Genomic_DNA"/>
</dbReference>
<feature type="transmembrane region" description="Helical" evidence="7">
    <location>
        <begin position="49"/>
        <end position="70"/>
    </location>
</feature>
<dbReference type="PROSITE" id="PS01271">
    <property type="entry name" value="NA_SULFATE"/>
    <property type="match status" value="1"/>
</dbReference>